<dbReference type="EMBL" id="BARW01027583">
    <property type="protein sequence ID" value="GAJ16152.1"/>
    <property type="molecule type" value="Genomic_DNA"/>
</dbReference>
<name>X1VEH1_9ZZZZ</name>
<evidence type="ECO:0000313" key="1">
    <source>
        <dbReference type="EMBL" id="GAJ16152.1"/>
    </source>
</evidence>
<evidence type="ECO:0008006" key="2">
    <source>
        <dbReference type="Google" id="ProtNLM"/>
    </source>
</evidence>
<dbReference type="InterPro" id="IPR018247">
    <property type="entry name" value="EF_Hand_1_Ca_BS"/>
</dbReference>
<feature type="non-terminal residue" evidence="1">
    <location>
        <position position="1"/>
    </location>
</feature>
<organism evidence="1">
    <name type="scientific">marine sediment metagenome</name>
    <dbReference type="NCBI Taxonomy" id="412755"/>
    <lineage>
        <taxon>unclassified sequences</taxon>
        <taxon>metagenomes</taxon>
        <taxon>ecological metagenomes</taxon>
    </lineage>
</organism>
<gene>
    <name evidence="1" type="ORF">S12H4_44726</name>
</gene>
<reference evidence="1" key="1">
    <citation type="journal article" date="2014" name="Front. Microbiol.">
        <title>High frequency of phylogenetically diverse reductive dehalogenase-homologous genes in deep subseafloor sedimentary metagenomes.</title>
        <authorList>
            <person name="Kawai M."/>
            <person name="Futagami T."/>
            <person name="Toyoda A."/>
            <person name="Takaki Y."/>
            <person name="Nishi S."/>
            <person name="Hori S."/>
            <person name="Arai W."/>
            <person name="Tsubouchi T."/>
            <person name="Morono Y."/>
            <person name="Uchiyama I."/>
            <person name="Ito T."/>
            <person name="Fujiyama A."/>
            <person name="Inagaki F."/>
            <person name="Takami H."/>
        </authorList>
    </citation>
    <scope>NUCLEOTIDE SEQUENCE</scope>
    <source>
        <strain evidence="1">Expedition CK06-06</strain>
    </source>
</reference>
<dbReference type="InterPro" id="IPR011992">
    <property type="entry name" value="EF-hand-dom_pair"/>
</dbReference>
<sequence>GYIVSKTLIEIEMTAIYLEEDFDGDGKTDDRIWLTDRKAGDYWITILPDPNAQPNDTYSLGVTIDGQTMVLAVDVQIQDIPTHPYEVESKLSYSDFDGDNHVDFADYAVFASHWMDVDCNYPSWCEGTDLDYSHKVDFNDLDIFVDSWLWEKIPADIDMDGDVDFANFAEFALY</sequence>
<dbReference type="AlphaFoldDB" id="X1VEH1"/>
<protein>
    <recommendedName>
        <fullName evidence="2">Dockerin domain-containing protein</fullName>
    </recommendedName>
</protein>
<dbReference type="PROSITE" id="PS00018">
    <property type="entry name" value="EF_HAND_1"/>
    <property type="match status" value="1"/>
</dbReference>
<proteinExistence type="predicted"/>
<dbReference type="SUPFAM" id="SSF47473">
    <property type="entry name" value="EF-hand"/>
    <property type="match status" value="1"/>
</dbReference>
<accession>X1VEH1</accession>
<comment type="caution">
    <text evidence="1">The sequence shown here is derived from an EMBL/GenBank/DDBJ whole genome shotgun (WGS) entry which is preliminary data.</text>
</comment>